<reference evidence="2 3" key="1">
    <citation type="submission" date="2024-01" db="EMBL/GenBank/DDBJ databases">
        <title>A draft genome for the cacao thread blight pathogen Marasmiellus scandens.</title>
        <authorList>
            <person name="Baruah I.K."/>
            <person name="Leung J."/>
            <person name="Bukari Y."/>
            <person name="Amoako-Attah I."/>
            <person name="Meinhardt L.W."/>
            <person name="Bailey B.A."/>
            <person name="Cohen S.P."/>
        </authorList>
    </citation>
    <scope>NUCLEOTIDE SEQUENCE [LARGE SCALE GENOMIC DNA]</scope>
    <source>
        <strain evidence="2 3">GH-19</strain>
    </source>
</reference>
<keyword evidence="3" id="KW-1185">Reference proteome</keyword>
<proteinExistence type="predicted"/>
<sequence>MSALDRHHSHSTKFHRPRRPSLPPIPDLRYEYSYLRGVRRYIHVEKNLGPSHPSHSHVSSEDAETEDLYEKSRQREKTDVIAVGRSPAGPSEIITVQWAPLLWVTVRDQVLSPLVQGCVWAVLSVYLSPIASQLGRSVVERRRSLQEGLGVGWLRKWVRGLLGSGQTPS</sequence>
<comment type="caution">
    <text evidence="2">The sequence shown here is derived from an EMBL/GenBank/DDBJ whole genome shotgun (WGS) entry which is preliminary data.</text>
</comment>
<feature type="region of interest" description="Disordered" evidence="1">
    <location>
        <begin position="1"/>
        <end position="22"/>
    </location>
</feature>
<evidence type="ECO:0000256" key="1">
    <source>
        <dbReference type="SAM" id="MobiDB-lite"/>
    </source>
</evidence>
<feature type="region of interest" description="Disordered" evidence="1">
    <location>
        <begin position="48"/>
        <end position="76"/>
    </location>
</feature>
<accession>A0ABR1JKE4</accession>
<dbReference type="Proteomes" id="UP001498398">
    <property type="component" value="Unassembled WGS sequence"/>
</dbReference>
<dbReference type="Pfam" id="PF08589">
    <property type="entry name" value="ATG43"/>
    <property type="match status" value="1"/>
</dbReference>
<dbReference type="InterPro" id="IPR013898">
    <property type="entry name" value="Atg43"/>
</dbReference>
<protein>
    <submittedName>
        <fullName evidence="2">Uncharacterized protein</fullName>
    </submittedName>
</protein>
<feature type="compositionally biased region" description="Basic residues" evidence="1">
    <location>
        <begin position="7"/>
        <end position="19"/>
    </location>
</feature>
<evidence type="ECO:0000313" key="3">
    <source>
        <dbReference type="Proteomes" id="UP001498398"/>
    </source>
</evidence>
<name>A0ABR1JKE4_9AGAR</name>
<organism evidence="2 3">
    <name type="scientific">Marasmiellus scandens</name>
    <dbReference type="NCBI Taxonomy" id="2682957"/>
    <lineage>
        <taxon>Eukaryota</taxon>
        <taxon>Fungi</taxon>
        <taxon>Dikarya</taxon>
        <taxon>Basidiomycota</taxon>
        <taxon>Agaricomycotina</taxon>
        <taxon>Agaricomycetes</taxon>
        <taxon>Agaricomycetidae</taxon>
        <taxon>Agaricales</taxon>
        <taxon>Marasmiineae</taxon>
        <taxon>Omphalotaceae</taxon>
        <taxon>Marasmiellus</taxon>
    </lineage>
</organism>
<dbReference type="PANTHER" id="PTHR38699:SF1">
    <property type="entry name" value="MITOPHAGY RECEPTOR ATG43"/>
    <property type="match status" value="1"/>
</dbReference>
<dbReference type="EMBL" id="JBANRG010000010">
    <property type="protein sequence ID" value="KAK7462832.1"/>
    <property type="molecule type" value="Genomic_DNA"/>
</dbReference>
<gene>
    <name evidence="2" type="ORF">VKT23_007409</name>
</gene>
<evidence type="ECO:0000313" key="2">
    <source>
        <dbReference type="EMBL" id="KAK7462832.1"/>
    </source>
</evidence>
<dbReference type="PANTHER" id="PTHR38699">
    <property type="entry name" value="CHROMOSOME 1, WHOLE GENOME SHOTGUN SEQUENCE"/>
    <property type="match status" value="1"/>
</dbReference>